<dbReference type="InterPro" id="IPR002921">
    <property type="entry name" value="Fungal_lipase-type"/>
</dbReference>
<dbReference type="CDD" id="cd00519">
    <property type="entry name" value="Lipase_3"/>
    <property type="match status" value="1"/>
</dbReference>
<dbReference type="Gene3D" id="3.40.50.1820">
    <property type="entry name" value="alpha/beta hydrolase"/>
    <property type="match status" value="1"/>
</dbReference>
<comment type="caution">
    <text evidence="2">The sequence shown here is derived from an EMBL/GenBank/DDBJ whole genome shotgun (WGS) entry which is preliminary data.</text>
</comment>
<dbReference type="SUPFAM" id="SSF53474">
    <property type="entry name" value="alpha/beta-Hydrolases"/>
    <property type="match status" value="1"/>
</dbReference>
<name>A0ABW3RUC7_9BACL</name>
<accession>A0ABW3RUC7</accession>
<reference evidence="3" key="1">
    <citation type="journal article" date="2019" name="Int. J. Syst. Evol. Microbiol.">
        <title>The Global Catalogue of Microorganisms (GCM) 10K type strain sequencing project: providing services to taxonomists for standard genome sequencing and annotation.</title>
        <authorList>
            <consortium name="The Broad Institute Genomics Platform"/>
            <consortium name="The Broad Institute Genome Sequencing Center for Infectious Disease"/>
            <person name="Wu L."/>
            <person name="Ma J."/>
        </authorList>
    </citation>
    <scope>NUCLEOTIDE SEQUENCE [LARGE SCALE GENOMIC DNA]</scope>
    <source>
        <strain evidence="3">CCUG 59189</strain>
    </source>
</reference>
<dbReference type="PANTHER" id="PTHR45856:SF24">
    <property type="entry name" value="FUNGAL LIPASE-LIKE DOMAIN-CONTAINING PROTEIN"/>
    <property type="match status" value="1"/>
</dbReference>
<proteinExistence type="predicted"/>
<dbReference type="InterPro" id="IPR051218">
    <property type="entry name" value="Sec_MonoDiacylglyc_Lipase"/>
</dbReference>
<evidence type="ECO:0000259" key="1">
    <source>
        <dbReference type="Pfam" id="PF01764"/>
    </source>
</evidence>
<dbReference type="Proteomes" id="UP001597262">
    <property type="component" value="Unassembled WGS sequence"/>
</dbReference>
<feature type="domain" description="Fungal lipase-type" evidence="1">
    <location>
        <begin position="79"/>
        <end position="209"/>
    </location>
</feature>
<sequence length="302" mass="34200">MQELLRRGAASMKISSPYSSEDAILLAAMIFQSYQLFEQNTLILPIGFNLQFTIHVLAGVEEPEEEVFGYIAESQDKIIVVFRGTRTFRDNELDQDLFQVAYPYVNNTGKTHRGFTCIYQSARNELIRQLNMLSTTKRLFIAGHSLGGALAVLAALDVAVNTPFKNPFVYTYGSPRVGDPVFASRFNQTVENSFRISNVYDIIPTLPALAYPPPFTKEGLFYRHVSTKALLSFQLNSLPVRNHEIVCYFKYLSQQNPDFTNVLCSENPGFCPDTGMCVPFIGICRSNSTDLSHNKKRKYRKR</sequence>
<keyword evidence="3" id="KW-1185">Reference proteome</keyword>
<evidence type="ECO:0000313" key="3">
    <source>
        <dbReference type="Proteomes" id="UP001597262"/>
    </source>
</evidence>
<dbReference type="EMBL" id="JBHTLM010000003">
    <property type="protein sequence ID" value="MFD1175755.1"/>
    <property type="molecule type" value="Genomic_DNA"/>
</dbReference>
<protein>
    <submittedName>
        <fullName evidence="2">Lipase family protein</fullName>
    </submittedName>
</protein>
<dbReference type="InterPro" id="IPR029058">
    <property type="entry name" value="AB_hydrolase_fold"/>
</dbReference>
<organism evidence="2 3">
    <name type="scientific">Paenibacillus puldeungensis</name>
    <dbReference type="NCBI Taxonomy" id="696536"/>
    <lineage>
        <taxon>Bacteria</taxon>
        <taxon>Bacillati</taxon>
        <taxon>Bacillota</taxon>
        <taxon>Bacilli</taxon>
        <taxon>Bacillales</taxon>
        <taxon>Paenibacillaceae</taxon>
        <taxon>Paenibacillus</taxon>
    </lineage>
</organism>
<dbReference type="Pfam" id="PF01764">
    <property type="entry name" value="Lipase_3"/>
    <property type="match status" value="1"/>
</dbReference>
<gene>
    <name evidence="2" type="ORF">ACFQ3W_05475</name>
</gene>
<dbReference type="PANTHER" id="PTHR45856">
    <property type="entry name" value="ALPHA/BETA-HYDROLASES SUPERFAMILY PROTEIN"/>
    <property type="match status" value="1"/>
</dbReference>
<evidence type="ECO:0000313" key="2">
    <source>
        <dbReference type="EMBL" id="MFD1175755.1"/>
    </source>
</evidence>